<dbReference type="OMA" id="GVCPHAD"/>
<feature type="transmembrane region" description="Helical" evidence="1">
    <location>
        <begin position="15"/>
        <end position="33"/>
    </location>
</feature>
<dbReference type="PANTHER" id="PTHR40045">
    <property type="entry name" value="YCGG FAMILY PROTEIN"/>
    <property type="match status" value="1"/>
</dbReference>
<dbReference type="OrthoDB" id="3630793at2759"/>
<evidence type="ECO:0000313" key="2">
    <source>
        <dbReference type="EMBL" id="GAP90072.1"/>
    </source>
</evidence>
<dbReference type="AlphaFoldDB" id="A0A1W2TNW7"/>
<keyword evidence="1" id="KW-0812">Transmembrane</keyword>
<protein>
    <submittedName>
        <fullName evidence="2">Putative yqcI protein</fullName>
    </submittedName>
</protein>
<evidence type="ECO:0000313" key="3">
    <source>
        <dbReference type="Proteomes" id="UP000054516"/>
    </source>
</evidence>
<name>A0A1W2TNW7_ROSNE</name>
<keyword evidence="3" id="KW-1185">Reference proteome</keyword>
<evidence type="ECO:0000256" key="1">
    <source>
        <dbReference type="SAM" id="Phobius"/>
    </source>
</evidence>
<dbReference type="PANTHER" id="PTHR40045:SF1">
    <property type="entry name" value="YQCI_YCGG FAMILY PROTEIN"/>
    <property type="match status" value="1"/>
</dbReference>
<reference evidence="2" key="1">
    <citation type="submission" date="2016-03" db="EMBL/GenBank/DDBJ databases">
        <title>Draft genome sequence of Rosellinia necatrix.</title>
        <authorList>
            <person name="Kanematsu S."/>
        </authorList>
    </citation>
    <scope>NUCLEOTIDE SEQUENCE [LARGE SCALE GENOMIC DNA]</scope>
    <source>
        <strain evidence="2">W97</strain>
    </source>
</reference>
<organism evidence="2">
    <name type="scientific">Rosellinia necatrix</name>
    <name type="common">White root-rot fungus</name>
    <dbReference type="NCBI Taxonomy" id="77044"/>
    <lineage>
        <taxon>Eukaryota</taxon>
        <taxon>Fungi</taxon>
        <taxon>Dikarya</taxon>
        <taxon>Ascomycota</taxon>
        <taxon>Pezizomycotina</taxon>
        <taxon>Sordariomycetes</taxon>
        <taxon>Xylariomycetidae</taxon>
        <taxon>Xylariales</taxon>
        <taxon>Xylariaceae</taxon>
        <taxon>Rosellinia</taxon>
    </lineage>
</organism>
<keyword evidence="1" id="KW-0472">Membrane</keyword>
<gene>
    <name evidence="2" type="ORF">SAMD00023353_4301090</name>
</gene>
<dbReference type="EMBL" id="DF977488">
    <property type="protein sequence ID" value="GAP90072.1"/>
    <property type="molecule type" value="Genomic_DNA"/>
</dbReference>
<dbReference type="Pfam" id="PF08892">
    <property type="entry name" value="YqcI_YcgG"/>
    <property type="match status" value="1"/>
</dbReference>
<dbReference type="InterPro" id="IPR014988">
    <property type="entry name" value="Uncharacterised_YqcI/YcgG"/>
</dbReference>
<keyword evidence="1" id="KW-1133">Transmembrane helix</keyword>
<sequence>MMIDALLAAAWDKESFHTICVIILAITLTWACYHGRPGFFRKENSAPASPPTQRLWTRHEIAANFAPSSWQRQAFDAFGARMMLRDPQIFPCIYATKGFKASEHRYCFVDIPEPEPEPGRAVPAAVLDALAAAFGEYARSWRRCGPMTSLVVLTPPPATSGGDGGVQPSLEDDRRLFWELLRGMGDRDPQGWPARVPQDVASPAWTLAFGGERFVGLAMTPRYRRRLSRFCDGTVLAFQPIDIFQDLLGTPEKFASAVGKVRSLTDSLDQLPYSQDVIAVGDGRQSVSTMFFLSDDEKSWGSPYSKIRTVS</sequence>
<accession>A0A1W2TNW7</accession>
<dbReference type="Proteomes" id="UP000054516">
    <property type="component" value="Unassembled WGS sequence"/>
</dbReference>
<proteinExistence type="predicted"/>